<evidence type="ECO:0000256" key="6">
    <source>
        <dbReference type="ARBA" id="ARBA00022962"/>
    </source>
</evidence>
<dbReference type="SMART" id="SM01097">
    <property type="entry name" value="CPSase_sm_chain"/>
    <property type="match status" value="1"/>
</dbReference>
<keyword evidence="8" id="KW-0028">Amino-acid biosynthesis</keyword>
<keyword evidence="3 8" id="KW-0436">Ligase</keyword>
<feature type="binding site" evidence="8">
    <location>
        <position position="291"/>
    </location>
    <ligand>
        <name>L-glutamine</name>
        <dbReference type="ChEBI" id="CHEBI:58359"/>
    </ligand>
</feature>
<dbReference type="NCBIfam" id="TIGR01368">
    <property type="entry name" value="CPSaseIIsmall"/>
    <property type="match status" value="1"/>
</dbReference>
<keyword evidence="4 8" id="KW-0547">Nucleotide-binding</keyword>
<comment type="catalytic activity">
    <reaction evidence="7 8">
        <text>hydrogencarbonate + L-glutamine + 2 ATP + H2O = carbamoyl phosphate + L-glutamate + 2 ADP + phosphate + 2 H(+)</text>
        <dbReference type="Rhea" id="RHEA:18633"/>
        <dbReference type="ChEBI" id="CHEBI:15377"/>
        <dbReference type="ChEBI" id="CHEBI:15378"/>
        <dbReference type="ChEBI" id="CHEBI:17544"/>
        <dbReference type="ChEBI" id="CHEBI:29985"/>
        <dbReference type="ChEBI" id="CHEBI:30616"/>
        <dbReference type="ChEBI" id="CHEBI:43474"/>
        <dbReference type="ChEBI" id="CHEBI:58228"/>
        <dbReference type="ChEBI" id="CHEBI:58359"/>
        <dbReference type="ChEBI" id="CHEBI:456216"/>
        <dbReference type="EC" id="6.3.5.5"/>
    </reaction>
</comment>
<dbReference type="InterPro" id="IPR006274">
    <property type="entry name" value="CarbamoylP_synth_ssu"/>
</dbReference>
<organism evidence="10 11">
    <name type="scientific">Aliibacillus thermotolerans</name>
    <dbReference type="NCBI Taxonomy" id="1834418"/>
    <lineage>
        <taxon>Bacteria</taxon>
        <taxon>Bacillati</taxon>
        <taxon>Bacillota</taxon>
        <taxon>Bacilli</taxon>
        <taxon>Bacillales</taxon>
        <taxon>Bacillaceae</taxon>
        <taxon>Aliibacillus</taxon>
    </lineage>
</organism>
<dbReference type="InterPro" id="IPR029062">
    <property type="entry name" value="Class_I_gatase-like"/>
</dbReference>
<dbReference type="Gene3D" id="3.40.50.880">
    <property type="match status" value="1"/>
</dbReference>
<dbReference type="NCBIfam" id="NF009475">
    <property type="entry name" value="PRK12838.1"/>
    <property type="match status" value="1"/>
</dbReference>
<dbReference type="SUPFAM" id="SSF52317">
    <property type="entry name" value="Class I glutamine amidotransferase-like"/>
    <property type="match status" value="1"/>
</dbReference>
<gene>
    <name evidence="8" type="primary">carA</name>
    <name evidence="10" type="ORF">ACFPTR_00910</name>
</gene>
<keyword evidence="8" id="KW-0665">Pyrimidine biosynthesis</keyword>
<dbReference type="Gene3D" id="3.50.30.20">
    <property type="entry name" value="Carbamoyl-phosphate synthase small subunit, N-terminal domain"/>
    <property type="match status" value="1"/>
</dbReference>
<feature type="domain" description="Carbamoyl-phosphate synthase small subunit N-terminal" evidence="9">
    <location>
        <begin position="1"/>
        <end position="131"/>
    </location>
</feature>
<feature type="binding site" evidence="8">
    <location>
        <position position="45"/>
    </location>
    <ligand>
        <name>L-glutamine</name>
        <dbReference type="ChEBI" id="CHEBI:58359"/>
    </ligand>
</feature>
<feature type="active site" evidence="8">
    <location>
        <position position="331"/>
    </location>
</feature>
<dbReference type="CDD" id="cd01744">
    <property type="entry name" value="GATase1_CPSase"/>
    <property type="match status" value="1"/>
</dbReference>
<dbReference type="HAMAP" id="MF_01209">
    <property type="entry name" value="CPSase_S_chain"/>
    <property type="match status" value="1"/>
</dbReference>
<dbReference type="PRINTS" id="PR00099">
    <property type="entry name" value="CPSGATASE"/>
</dbReference>
<keyword evidence="6 8" id="KW-0315">Glutamine amidotransferase</keyword>
<evidence type="ECO:0000256" key="1">
    <source>
        <dbReference type="ARBA" id="ARBA00005077"/>
    </source>
</evidence>
<feature type="region of interest" description="CPSase" evidence="8">
    <location>
        <begin position="1"/>
        <end position="170"/>
    </location>
</feature>
<comment type="catalytic activity">
    <reaction evidence="8">
        <text>L-glutamine + H2O = L-glutamate + NH4(+)</text>
        <dbReference type="Rhea" id="RHEA:15889"/>
        <dbReference type="ChEBI" id="CHEBI:15377"/>
        <dbReference type="ChEBI" id="CHEBI:28938"/>
        <dbReference type="ChEBI" id="CHEBI:29985"/>
        <dbReference type="ChEBI" id="CHEBI:58359"/>
    </reaction>
</comment>
<feature type="active site" evidence="8">
    <location>
        <position position="333"/>
    </location>
</feature>
<dbReference type="RefSeq" id="WP_270898367.1">
    <property type="nucleotide sequence ID" value="NZ_JBHSPF010000004.1"/>
</dbReference>
<dbReference type="PANTHER" id="PTHR43418:SF7">
    <property type="entry name" value="CARBAMOYL-PHOSPHATE SYNTHASE SMALL CHAIN"/>
    <property type="match status" value="1"/>
</dbReference>
<evidence type="ECO:0000259" key="9">
    <source>
        <dbReference type="SMART" id="SM01097"/>
    </source>
</evidence>
<dbReference type="Pfam" id="PF00117">
    <property type="entry name" value="GATase"/>
    <property type="match status" value="1"/>
</dbReference>
<feature type="binding site" evidence="8">
    <location>
        <position position="250"/>
    </location>
    <ligand>
        <name>L-glutamine</name>
        <dbReference type="ChEBI" id="CHEBI:58359"/>
    </ligand>
</feature>
<keyword evidence="5 8" id="KW-0067">ATP-binding</keyword>
<dbReference type="InterPro" id="IPR002474">
    <property type="entry name" value="CarbamoylP_synth_ssu_N"/>
</dbReference>
<accession>A0ABW0U223</accession>
<protein>
    <recommendedName>
        <fullName evidence="8">Carbamoyl phosphate synthase small chain</fullName>
        <ecNumber evidence="8">6.3.5.5</ecNumber>
    </recommendedName>
    <alternativeName>
        <fullName evidence="8">Carbamoyl phosphate synthetase glutamine chain</fullName>
    </alternativeName>
</protein>
<comment type="similarity">
    <text evidence="2 8">Belongs to the CarA family.</text>
</comment>
<name>A0ABW0U223_9BACI</name>
<dbReference type="EC" id="6.3.5.5" evidence="8"/>
<feature type="binding site" evidence="8">
    <location>
        <position position="288"/>
    </location>
    <ligand>
        <name>L-glutamine</name>
        <dbReference type="ChEBI" id="CHEBI:58359"/>
    </ligand>
</feature>
<dbReference type="SUPFAM" id="SSF52021">
    <property type="entry name" value="Carbamoyl phosphate synthetase, small subunit N-terminal domain"/>
    <property type="match status" value="1"/>
</dbReference>
<evidence type="ECO:0000256" key="2">
    <source>
        <dbReference type="ARBA" id="ARBA00007800"/>
    </source>
</evidence>
<feature type="binding site" evidence="8">
    <location>
        <position position="247"/>
    </location>
    <ligand>
        <name>L-glutamine</name>
        <dbReference type="ChEBI" id="CHEBI:58359"/>
    </ligand>
</feature>
<feature type="binding site" evidence="8">
    <location>
        <position position="219"/>
    </location>
    <ligand>
        <name>L-glutamine</name>
        <dbReference type="ChEBI" id="CHEBI:58359"/>
    </ligand>
</feature>
<dbReference type="InterPro" id="IPR036480">
    <property type="entry name" value="CarbP_synth_ssu_N_sf"/>
</dbReference>
<comment type="caution">
    <text evidence="8">Lacks conserved residue(s) required for the propagation of feature annotation.</text>
</comment>
<comment type="pathway">
    <text evidence="8">Pyrimidine metabolism; UMP biosynthesis via de novo pathway; (S)-dihydroorotate from bicarbonate: step 1/3.</text>
</comment>
<dbReference type="InterPro" id="IPR017926">
    <property type="entry name" value="GATASE"/>
</dbReference>
<evidence type="ECO:0000313" key="11">
    <source>
        <dbReference type="Proteomes" id="UP001596143"/>
    </source>
</evidence>
<comment type="pathway">
    <text evidence="1 8">Amino-acid biosynthesis; L-arginine biosynthesis; carbamoyl phosphate from bicarbonate: step 1/1.</text>
</comment>
<dbReference type="InterPro" id="IPR050472">
    <property type="entry name" value="Anth_synth/Amidotransfase"/>
</dbReference>
<dbReference type="PRINTS" id="PR00097">
    <property type="entry name" value="ANTSNTHASEII"/>
</dbReference>
<feature type="binding site" evidence="8">
    <location>
        <position position="221"/>
    </location>
    <ligand>
        <name>L-glutamine</name>
        <dbReference type="ChEBI" id="CHEBI:58359"/>
    </ligand>
</feature>
<comment type="function">
    <text evidence="8">Small subunit of the glutamine-dependent carbamoyl phosphate synthetase (CPSase). CPSase catalyzes the formation of carbamoyl phosphate from the ammonia moiety of glutamine, carbonate, and phosphate donated by ATP, constituting the first step of 2 biosynthetic pathways, one leading to arginine and/or urea and the other to pyrimidine nucleotides. The small subunit (glutamine amidotransferase) binds and cleaves glutamine to supply the large subunit with the substrate ammonia.</text>
</comment>
<keyword evidence="11" id="KW-1185">Reference proteome</keyword>
<dbReference type="EMBL" id="JBHSPF010000004">
    <property type="protein sequence ID" value="MFC5627456.1"/>
    <property type="molecule type" value="Genomic_DNA"/>
</dbReference>
<reference evidence="11" key="1">
    <citation type="journal article" date="2019" name="Int. J. Syst. Evol. Microbiol.">
        <title>The Global Catalogue of Microorganisms (GCM) 10K type strain sequencing project: providing services to taxonomists for standard genome sequencing and annotation.</title>
        <authorList>
            <consortium name="The Broad Institute Genomics Platform"/>
            <consortium name="The Broad Institute Genome Sequencing Center for Infectious Disease"/>
            <person name="Wu L."/>
            <person name="Ma J."/>
        </authorList>
    </citation>
    <scope>NUCLEOTIDE SEQUENCE [LARGE SCALE GENOMIC DNA]</scope>
    <source>
        <strain evidence="11">CGMCC 1.15790</strain>
    </source>
</reference>
<sequence length="359" mass="40054">MNRKLILENGAVFEGKAFGSERECTGEVIFTTSMTGYQELLSDPSSCDYLMTMTYPLVGNYGINRDDFESLHPSVGGVIVKEHATYPSNFRSIMSLDEWLKEKDIPGIAGIDTRKLTRMLQKDGTLIGRITSMKREETDTIEELRAFQPSRDRVKKVSTKNAYHVPGSGKRLVLLDFGVKHSIVKSLIEREADIFVLPYDTSYEEVMTYHPDGIVLSNGPGNPEDVRESMKTVKSFIGKVPLFGIGLGFQLICLASGAKTMKMATGHHGTSHPVKDLRKNHVYMTSQNHAYTVARESLRSTSLEVTHIHVNDGTVEGVAHKTEPVFGVQFHPEASPGPRDMNDIFDSFITRMDAEKPTY</sequence>
<comment type="caution">
    <text evidence="10">The sequence shown here is derived from an EMBL/GenBank/DDBJ whole genome shotgun (WGS) entry which is preliminary data.</text>
</comment>
<dbReference type="PANTHER" id="PTHR43418">
    <property type="entry name" value="MULTIFUNCTIONAL TRYPTOPHAN BIOSYNTHESIS PROTEIN-RELATED"/>
    <property type="match status" value="1"/>
</dbReference>
<proteinExistence type="inferred from homology"/>
<dbReference type="Proteomes" id="UP001596143">
    <property type="component" value="Unassembled WGS sequence"/>
</dbReference>
<dbReference type="InterPro" id="IPR035686">
    <property type="entry name" value="CPSase_GATase1"/>
</dbReference>
<keyword evidence="8" id="KW-0055">Arginine biosynthesis</keyword>
<dbReference type="PROSITE" id="PS51273">
    <property type="entry name" value="GATASE_TYPE_1"/>
    <property type="match status" value="1"/>
</dbReference>
<dbReference type="PRINTS" id="PR00096">
    <property type="entry name" value="GATASE"/>
</dbReference>
<evidence type="ECO:0000256" key="3">
    <source>
        <dbReference type="ARBA" id="ARBA00022598"/>
    </source>
</evidence>
<dbReference type="Pfam" id="PF00988">
    <property type="entry name" value="CPSase_sm_chain"/>
    <property type="match status" value="1"/>
</dbReference>
<evidence type="ECO:0000256" key="5">
    <source>
        <dbReference type="ARBA" id="ARBA00022840"/>
    </source>
</evidence>
<evidence type="ECO:0000256" key="4">
    <source>
        <dbReference type="ARBA" id="ARBA00022741"/>
    </source>
</evidence>
<evidence type="ECO:0000256" key="8">
    <source>
        <dbReference type="HAMAP-Rule" id="MF_01209"/>
    </source>
</evidence>
<evidence type="ECO:0000256" key="7">
    <source>
        <dbReference type="ARBA" id="ARBA00048816"/>
    </source>
</evidence>
<evidence type="ECO:0000313" key="10">
    <source>
        <dbReference type="EMBL" id="MFC5627456.1"/>
    </source>
</evidence>
<comment type="subunit">
    <text evidence="8">Composed of two chains; the small (or glutamine) chain promotes the hydrolysis of glutamine to ammonia, which is used by the large (or ammonia) chain to synthesize carbamoyl phosphate. Tetramer of heterodimers (alpha,beta)4.</text>
</comment>